<keyword evidence="1" id="KW-0472">Membrane</keyword>
<dbReference type="Proteomes" id="UP001652661">
    <property type="component" value="Chromosome X"/>
</dbReference>
<protein>
    <submittedName>
        <fullName evidence="3">Uncharacterized protein</fullName>
    </submittedName>
</protein>
<organism evidence="2 3">
    <name type="scientific">Drosophila kikkawai</name>
    <name type="common">Fruit fly</name>
    <dbReference type="NCBI Taxonomy" id="30033"/>
    <lineage>
        <taxon>Eukaryota</taxon>
        <taxon>Metazoa</taxon>
        <taxon>Ecdysozoa</taxon>
        <taxon>Arthropoda</taxon>
        <taxon>Hexapoda</taxon>
        <taxon>Insecta</taxon>
        <taxon>Pterygota</taxon>
        <taxon>Neoptera</taxon>
        <taxon>Endopterygota</taxon>
        <taxon>Diptera</taxon>
        <taxon>Brachycera</taxon>
        <taxon>Muscomorpha</taxon>
        <taxon>Ephydroidea</taxon>
        <taxon>Drosophilidae</taxon>
        <taxon>Drosophila</taxon>
        <taxon>Sophophora</taxon>
    </lineage>
</organism>
<sequence length="202" mass="22131">MSDNRKFMMCAYNGLLCAATGFGLIKIGPSEHPYAFAACVIGFARGVINLVTTLVNEDDETLRELSWIVGHVMDVVPLPLINVSLYLKAESNNIALAHGLFLLPLGVTWLLRKLRNEGDFEEFGTVPTLKILTILGNITSLVFLAINDSSWILGGMAALAFMTEIGANYCNDHLIYDSAMPICYFSWSAFYILAALVVTGEK</sequence>
<reference evidence="3" key="1">
    <citation type="submission" date="2025-08" db="UniProtKB">
        <authorList>
            <consortium name="RefSeq"/>
        </authorList>
    </citation>
    <scope>IDENTIFICATION</scope>
    <source>
        <strain evidence="3">14028-0561.14</strain>
        <tissue evidence="3">Whole fly</tissue>
    </source>
</reference>
<keyword evidence="1" id="KW-1133">Transmembrane helix</keyword>
<feature type="transmembrane region" description="Helical" evidence="1">
    <location>
        <begin position="182"/>
        <end position="200"/>
    </location>
</feature>
<feature type="transmembrane region" description="Helical" evidence="1">
    <location>
        <begin position="67"/>
        <end position="87"/>
    </location>
</feature>
<accession>A0ABM3C507</accession>
<feature type="transmembrane region" description="Helical" evidence="1">
    <location>
        <begin position="34"/>
        <end position="55"/>
    </location>
</feature>
<feature type="transmembrane region" description="Helical" evidence="1">
    <location>
        <begin position="93"/>
        <end position="111"/>
    </location>
</feature>
<keyword evidence="2" id="KW-1185">Reference proteome</keyword>
<dbReference type="InterPro" id="IPR032007">
    <property type="entry name" value="DUF4791"/>
</dbReference>
<dbReference type="Pfam" id="PF16039">
    <property type="entry name" value="DUF4791"/>
    <property type="match status" value="1"/>
</dbReference>
<evidence type="ECO:0000313" key="3">
    <source>
        <dbReference type="RefSeq" id="XP_041630838.1"/>
    </source>
</evidence>
<feature type="transmembrane region" description="Helical" evidence="1">
    <location>
        <begin position="151"/>
        <end position="170"/>
    </location>
</feature>
<evidence type="ECO:0000256" key="1">
    <source>
        <dbReference type="SAM" id="Phobius"/>
    </source>
</evidence>
<keyword evidence="1" id="KW-0812">Transmembrane</keyword>
<name>A0ABM3C507_DROKI</name>
<gene>
    <name evidence="3" type="primary">LOC108085760</name>
</gene>
<dbReference type="GeneID" id="108085760"/>
<feature type="transmembrane region" description="Helical" evidence="1">
    <location>
        <begin position="123"/>
        <end position="145"/>
    </location>
</feature>
<dbReference type="RefSeq" id="XP_041630838.1">
    <property type="nucleotide sequence ID" value="XM_041774904.2"/>
</dbReference>
<evidence type="ECO:0000313" key="2">
    <source>
        <dbReference type="Proteomes" id="UP001652661"/>
    </source>
</evidence>
<proteinExistence type="predicted"/>